<evidence type="ECO:0000313" key="3">
    <source>
        <dbReference type="Proteomes" id="UP000607197"/>
    </source>
</evidence>
<dbReference type="Pfam" id="PF26396">
    <property type="entry name" value="HacaP"/>
    <property type="match status" value="1"/>
</dbReference>
<feature type="region of interest" description="Disordered" evidence="1">
    <location>
        <begin position="27"/>
        <end position="70"/>
    </location>
</feature>
<reference evidence="2" key="1">
    <citation type="journal article" date="2014" name="Int. J. Syst. Evol. Microbiol.">
        <title>Complete genome sequence of Corynebacterium casei LMG S-19264T (=DSM 44701T), isolated from a smear-ripened cheese.</title>
        <authorList>
            <consortium name="US DOE Joint Genome Institute (JGI-PGF)"/>
            <person name="Walter F."/>
            <person name="Albersmeier A."/>
            <person name="Kalinowski J."/>
            <person name="Ruckert C."/>
        </authorList>
    </citation>
    <scope>NUCLEOTIDE SEQUENCE</scope>
    <source>
        <strain evidence="2">JCM 19596</strain>
    </source>
</reference>
<feature type="compositionally biased region" description="Acidic residues" evidence="1">
    <location>
        <begin position="54"/>
        <end position="70"/>
    </location>
</feature>
<accession>A0A830F4V4</accession>
<dbReference type="Proteomes" id="UP000607197">
    <property type="component" value="Unassembled WGS sequence"/>
</dbReference>
<sequence>MGFDAAVDNRAGEKIKWVGFVAMGMGDTKRGRERKGTVKREQRLEAEVHRELDASDEPPEPEDDELEIGS</sequence>
<organism evidence="2 3">
    <name type="scientific">Halocalculus aciditolerans</name>
    <dbReference type="NCBI Taxonomy" id="1383812"/>
    <lineage>
        <taxon>Archaea</taxon>
        <taxon>Methanobacteriati</taxon>
        <taxon>Methanobacteriota</taxon>
        <taxon>Stenosarchaea group</taxon>
        <taxon>Halobacteria</taxon>
        <taxon>Halobacteriales</taxon>
        <taxon>Halobacteriaceae</taxon>
        <taxon>Halocalculus</taxon>
    </lineage>
</organism>
<dbReference type="AlphaFoldDB" id="A0A830F4V4"/>
<reference evidence="2" key="2">
    <citation type="submission" date="2020-09" db="EMBL/GenBank/DDBJ databases">
        <authorList>
            <person name="Sun Q."/>
            <person name="Ohkuma M."/>
        </authorList>
    </citation>
    <scope>NUCLEOTIDE SEQUENCE</scope>
    <source>
        <strain evidence="2">JCM 19596</strain>
    </source>
</reference>
<dbReference type="InterPro" id="IPR058858">
    <property type="entry name" value="HacaP"/>
</dbReference>
<evidence type="ECO:0000256" key="1">
    <source>
        <dbReference type="SAM" id="MobiDB-lite"/>
    </source>
</evidence>
<feature type="compositionally biased region" description="Basic and acidic residues" evidence="1">
    <location>
        <begin position="27"/>
        <end position="53"/>
    </location>
</feature>
<comment type="caution">
    <text evidence="2">The sequence shown here is derived from an EMBL/GenBank/DDBJ whole genome shotgun (WGS) entry which is preliminary data.</text>
</comment>
<name>A0A830F4V4_9EURY</name>
<protein>
    <submittedName>
        <fullName evidence="2">Uncharacterized protein</fullName>
    </submittedName>
</protein>
<gene>
    <name evidence="2" type="ORF">GCM10009039_21290</name>
</gene>
<evidence type="ECO:0000313" key="2">
    <source>
        <dbReference type="EMBL" id="GGL63106.1"/>
    </source>
</evidence>
<dbReference type="RefSeq" id="WP_188978956.1">
    <property type="nucleotide sequence ID" value="NZ_BMPG01000002.1"/>
</dbReference>
<proteinExistence type="predicted"/>
<keyword evidence="3" id="KW-1185">Reference proteome</keyword>
<dbReference type="EMBL" id="BMPG01000002">
    <property type="protein sequence ID" value="GGL63106.1"/>
    <property type="molecule type" value="Genomic_DNA"/>
</dbReference>